<evidence type="ECO:0000313" key="2">
    <source>
        <dbReference type="EMBL" id="GEO33168.1"/>
    </source>
</evidence>
<evidence type="ECO:0000313" key="3">
    <source>
        <dbReference type="Proteomes" id="UP000321181"/>
    </source>
</evidence>
<comment type="caution">
    <text evidence="2">The sequence shown here is derived from an EMBL/GenBank/DDBJ whole genome shotgun (WGS) entry which is preliminary data.</text>
</comment>
<keyword evidence="3" id="KW-1185">Reference proteome</keyword>
<dbReference type="AlphaFoldDB" id="A0A512D9L0"/>
<gene>
    <name evidence="2" type="ORF">CAE01nite_08930</name>
</gene>
<accession>A0A512D9L0</accession>
<organism evidence="2 3">
    <name type="scientific">Cellulomonas aerilata</name>
    <dbReference type="NCBI Taxonomy" id="515326"/>
    <lineage>
        <taxon>Bacteria</taxon>
        <taxon>Bacillati</taxon>
        <taxon>Actinomycetota</taxon>
        <taxon>Actinomycetes</taxon>
        <taxon>Micrococcales</taxon>
        <taxon>Cellulomonadaceae</taxon>
        <taxon>Cellulomonas</taxon>
    </lineage>
</organism>
<feature type="region of interest" description="Disordered" evidence="1">
    <location>
        <begin position="41"/>
        <end position="63"/>
    </location>
</feature>
<name>A0A512D9L0_9CELL</name>
<protein>
    <submittedName>
        <fullName evidence="2">Uncharacterized protein</fullName>
    </submittedName>
</protein>
<dbReference type="Proteomes" id="UP000321181">
    <property type="component" value="Unassembled WGS sequence"/>
</dbReference>
<evidence type="ECO:0000256" key="1">
    <source>
        <dbReference type="SAM" id="MobiDB-lite"/>
    </source>
</evidence>
<proteinExistence type="predicted"/>
<sequence>MVARRCRVGRHAWQERVVTDAGGPKRLYRRCTRCGAERTRFLAPAPGTGPDPADRTTPGVPTW</sequence>
<dbReference type="EMBL" id="BJYY01000004">
    <property type="protein sequence ID" value="GEO33168.1"/>
    <property type="molecule type" value="Genomic_DNA"/>
</dbReference>
<reference evidence="2 3" key="1">
    <citation type="submission" date="2019-07" db="EMBL/GenBank/DDBJ databases">
        <title>Whole genome shotgun sequence of Cellulomonas aerilata NBRC 106308.</title>
        <authorList>
            <person name="Hosoyama A."/>
            <person name="Uohara A."/>
            <person name="Ohji S."/>
            <person name="Ichikawa N."/>
        </authorList>
    </citation>
    <scope>NUCLEOTIDE SEQUENCE [LARGE SCALE GENOMIC DNA]</scope>
    <source>
        <strain evidence="2 3">NBRC 106308</strain>
    </source>
</reference>